<comment type="similarity">
    <text evidence="1">Belongs to the peptidase C48 family.</text>
</comment>
<keyword evidence="2" id="KW-0645">Protease</keyword>
<dbReference type="SUPFAM" id="SSF54001">
    <property type="entry name" value="Cysteine proteinases"/>
    <property type="match status" value="2"/>
</dbReference>
<evidence type="ECO:0000313" key="6">
    <source>
        <dbReference type="Proteomes" id="UP000095287"/>
    </source>
</evidence>
<dbReference type="GO" id="GO:0016926">
    <property type="term" value="P:protein desumoylation"/>
    <property type="evidence" value="ECO:0007669"/>
    <property type="project" value="TreeGrafter"/>
</dbReference>
<dbReference type="GO" id="GO:0005634">
    <property type="term" value="C:nucleus"/>
    <property type="evidence" value="ECO:0007669"/>
    <property type="project" value="TreeGrafter"/>
</dbReference>
<organism evidence="6 7">
    <name type="scientific">Steinernema glaseri</name>
    <dbReference type="NCBI Taxonomy" id="37863"/>
    <lineage>
        <taxon>Eukaryota</taxon>
        <taxon>Metazoa</taxon>
        <taxon>Ecdysozoa</taxon>
        <taxon>Nematoda</taxon>
        <taxon>Chromadorea</taxon>
        <taxon>Rhabditida</taxon>
        <taxon>Tylenchina</taxon>
        <taxon>Panagrolaimomorpha</taxon>
        <taxon>Strongyloidoidea</taxon>
        <taxon>Steinernematidae</taxon>
        <taxon>Steinernema</taxon>
    </lineage>
</organism>
<dbReference type="Gene3D" id="1.10.418.20">
    <property type="match status" value="1"/>
</dbReference>
<dbReference type="InterPro" id="IPR038765">
    <property type="entry name" value="Papain-like_cys_pep_sf"/>
</dbReference>
<dbReference type="Pfam" id="PF02902">
    <property type="entry name" value="Peptidase_C48"/>
    <property type="match status" value="1"/>
</dbReference>
<reference evidence="7" key="1">
    <citation type="submission" date="2016-11" db="UniProtKB">
        <authorList>
            <consortium name="WormBaseParasite"/>
        </authorList>
    </citation>
    <scope>IDENTIFICATION</scope>
</reference>
<evidence type="ECO:0000256" key="2">
    <source>
        <dbReference type="ARBA" id="ARBA00022670"/>
    </source>
</evidence>
<dbReference type="GO" id="GO:0080090">
    <property type="term" value="P:regulation of primary metabolic process"/>
    <property type="evidence" value="ECO:0007669"/>
    <property type="project" value="UniProtKB-ARBA"/>
</dbReference>
<dbReference type="PROSITE" id="PS50600">
    <property type="entry name" value="ULP_PROTEASE"/>
    <property type="match status" value="1"/>
</dbReference>
<evidence type="ECO:0000256" key="1">
    <source>
        <dbReference type="ARBA" id="ARBA00005234"/>
    </source>
</evidence>
<dbReference type="GO" id="GO:0016929">
    <property type="term" value="F:deSUMOylase activity"/>
    <property type="evidence" value="ECO:0007669"/>
    <property type="project" value="TreeGrafter"/>
</dbReference>
<dbReference type="Proteomes" id="UP000095287">
    <property type="component" value="Unplaced"/>
</dbReference>
<name>A0A1I7Z7S2_9BILA</name>
<evidence type="ECO:0000259" key="5">
    <source>
        <dbReference type="PROSITE" id="PS50600"/>
    </source>
</evidence>
<dbReference type="FunFam" id="3.40.395.10:FF:000001">
    <property type="entry name" value="Sentrin-specific protease 1"/>
    <property type="match status" value="1"/>
</dbReference>
<sequence length="364" mass="42748">MSGCSAMEKDEDCGSILLTFVTTEGKSKVNIHVFDVAEQEALYESLASERLMTEPSVEVILDQRRVEGEEFPKIPPAGVEIIEKAWRDRKNSTEVFCKGFDVQITRKDLRTLMDHQWLNDEVINFYLNLIVERSHNDPDLPKIPPAGVEIIERAWRDRKNSTEVFCKGFDVQITRKDLRTLMDHQWLNDEVINFYLNLIVERSRNDPDLPKVYTYNTFFYPNLVTKGYESVKRWTRKVDIFSYELLLVPIRIDQHWSLAVVDMTEKTIDYYDSMHLGNGGGLRKLRKYLASEMQDKKKQVLDTDEWILQTREDIPRQLNGSDCGVFACRFAEYASRRAEIDFSQQHMCYFRQRMVHEICAKQLM</sequence>
<dbReference type="GO" id="GO:0060255">
    <property type="term" value="P:regulation of macromolecule metabolic process"/>
    <property type="evidence" value="ECO:0007669"/>
    <property type="project" value="UniProtKB-ARBA"/>
</dbReference>
<protein>
    <submittedName>
        <fullName evidence="7">ULP_PROTEASE domain-containing protein</fullName>
    </submittedName>
</protein>
<keyword evidence="3" id="KW-0378">Hydrolase</keyword>
<evidence type="ECO:0000256" key="3">
    <source>
        <dbReference type="ARBA" id="ARBA00022801"/>
    </source>
</evidence>
<keyword evidence="6" id="KW-1185">Reference proteome</keyword>
<dbReference type="AlphaFoldDB" id="A0A1I7Z7S2"/>
<evidence type="ECO:0000256" key="4">
    <source>
        <dbReference type="ARBA" id="ARBA00022807"/>
    </source>
</evidence>
<dbReference type="PANTHER" id="PTHR12606">
    <property type="entry name" value="SENTRIN/SUMO-SPECIFIC PROTEASE"/>
    <property type="match status" value="1"/>
</dbReference>
<accession>A0A1I7Z7S2</accession>
<proteinExistence type="inferred from homology"/>
<dbReference type="GO" id="GO:0006508">
    <property type="term" value="P:proteolysis"/>
    <property type="evidence" value="ECO:0007669"/>
    <property type="project" value="UniProtKB-KW"/>
</dbReference>
<evidence type="ECO:0000313" key="7">
    <source>
        <dbReference type="WBParaSite" id="L893_g23633.t2"/>
    </source>
</evidence>
<dbReference type="WBParaSite" id="L893_g23633.t2">
    <property type="protein sequence ID" value="L893_g23633.t2"/>
    <property type="gene ID" value="L893_g23633"/>
</dbReference>
<keyword evidence="4" id="KW-0788">Thiol protease</keyword>
<feature type="domain" description="Ubiquitin-like protease family profile" evidence="5">
    <location>
        <begin position="171"/>
        <end position="334"/>
    </location>
</feature>
<dbReference type="InterPro" id="IPR003653">
    <property type="entry name" value="Peptidase_C48_C"/>
</dbReference>
<dbReference type="Gene3D" id="3.40.395.10">
    <property type="entry name" value="Adenoviral Proteinase, Chain A"/>
    <property type="match status" value="1"/>
</dbReference>
<dbReference type="PANTHER" id="PTHR12606:SF141">
    <property type="entry name" value="GH15225P-RELATED"/>
    <property type="match status" value="1"/>
</dbReference>